<organism evidence="2 3">
    <name type="scientific">Arthrobacter psychrochitiniphilus</name>
    <dbReference type="NCBI Taxonomy" id="291045"/>
    <lineage>
        <taxon>Bacteria</taxon>
        <taxon>Bacillati</taxon>
        <taxon>Actinomycetota</taxon>
        <taxon>Actinomycetes</taxon>
        <taxon>Micrococcales</taxon>
        <taxon>Micrococcaceae</taxon>
        <taxon>Arthrobacter</taxon>
    </lineage>
</organism>
<feature type="chain" id="PRO_5039716004" description="Exo-alpha-sialidase" evidence="1">
    <location>
        <begin position="35"/>
        <end position="297"/>
    </location>
</feature>
<sequence length="297" mass="29969">MTPKALFSHTHLPLISAALLVPFALTGCTTTATTAVSPDPAPASTGHVHGIFVDPVSTQILLATHDGLYDATGPTMTKIGTQTVDLMGFTTTADPLVFYASGHPGPGSTLPDPVGLIRSVDAGKTWEPLSRGGQSDFHALSSTEHGLVAFDGKLWTSADGLTWTTSTASFAPAVLAGNPATPIVLATTQEGLKRSTDSGRTWSAVPGAPLMQFVSFAIGTATTGSAPTQVVGITPGGNVQISNDAGLTWTSTGKVAGQVQAVTAVAGTAGTPSIWVTAADGMQRSSDGGATFAPTTP</sequence>
<reference evidence="2 3" key="1">
    <citation type="submission" date="2018-05" db="EMBL/GenBank/DDBJ databases">
        <title>Genetic diversity of glacier-inhabiting Cryobacterium bacteria in China and description of Cryobacterium mengkeensis sp. nov. and Arthrobacter glacialis sp. nov.</title>
        <authorList>
            <person name="Liu Q."/>
            <person name="Xin Y.-H."/>
        </authorList>
    </citation>
    <scope>NUCLEOTIDE SEQUENCE [LARGE SCALE GENOMIC DNA]</scope>
    <source>
        <strain evidence="2 3">GP3</strain>
    </source>
</reference>
<accession>A0A2V3DPI6</accession>
<evidence type="ECO:0008006" key="4">
    <source>
        <dbReference type="Google" id="ProtNLM"/>
    </source>
</evidence>
<dbReference type="NCBIfam" id="NF045728">
    <property type="entry name" value="glycosyl_F510_1955"/>
    <property type="match status" value="1"/>
</dbReference>
<dbReference type="Gene3D" id="2.130.10.10">
    <property type="entry name" value="YVTN repeat-like/Quinoprotein amine dehydrogenase"/>
    <property type="match status" value="2"/>
</dbReference>
<evidence type="ECO:0000313" key="2">
    <source>
        <dbReference type="EMBL" id="PXA64677.1"/>
    </source>
</evidence>
<evidence type="ECO:0000313" key="3">
    <source>
        <dbReference type="Proteomes" id="UP000246303"/>
    </source>
</evidence>
<dbReference type="InterPro" id="IPR015943">
    <property type="entry name" value="WD40/YVTN_repeat-like_dom_sf"/>
</dbReference>
<keyword evidence="1" id="KW-0732">Signal</keyword>
<dbReference type="PROSITE" id="PS51257">
    <property type="entry name" value="PROKAR_LIPOPROTEIN"/>
    <property type="match status" value="1"/>
</dbReference>
<protein>
    <recommendedName>
        <fullName evidence="4">Exo-alpha-sialidase</fullName>
    </recommendedName>
</protein>
<dbReference type="EMBL" id="QHLZ01000009">
    <property type="protein sequence ID" value="PXA64677.1"/>
    <property type="molecule type" value="Genomic_DNA"/>
</dbReference>
<name>A0A2V3DPI6_9MICC</name>
<dbReference type="OrthoDB" id="9764804at2"/>
<dbReference type="SUPFAM" id="SSF110296">
    <property type="entry name" value="Oligoxyloglucan reducing end-specific cellobiohydrolase"/>
    <property type="match status" value="1"/>
</dbReference>
<dbReference type="RefSeq" id="WP_110106970.1">
    <property type="nucleotide sequence ID" value="NZ_JACBZZ010000001.1"/>
</dbReference>
<dbReference type="AlphaFoldDB" id="A0A2V3DPI6"/>
<dbReference type="Proteomes" id="UP000246303">
    <property type="component" value="Unassembled WGS sequence"/>
</dbReference>
<feature type="signal peptide" evidence="1">
    <location>
        <begin position="1"/>
        <end position="34"/>
    </location>
</feature>
<keyword evidence="3" id="KW-1185">Reference proteome</keyword>
<proteinExistence type="predicted"/>
<comment type="caution">
    <text evidence="2">The sequence shown here is derived from an EMBL/GenBank/DDBJ whole genome shotgun (WGS) entry which is preliminary data.</text>
</comment>
<evidence type="ECO:0000256" key="1">
    <source>
        <dbReference type="SAM" id="SignalP"/>
    </source>
</evidence>
<dbReference type="InterPro" id="IPR054817">
    <property type="entry name" value="Glycosyl_F510_1955-like"/>
</dbReference>
<gene>
    <name evidence="2" type="ORF">CVS29_14080</name>
</gene>